<proteinExistence type="inferred from homology"/>
<dbReference type="SUPFAM" id="SSF89260">
    <property type="entry name" value="Collagen-binding domain"/>
    <property type="match status" value="1"/>
</dbReference>
<organism evidence="8">
    <name type="scientific">Tolypothrix bouteillei VB521301</name>
    <dbReference type="NCBI Taxonomy" id="1479485"/>
    <lineage>
        <taxon>Bacteria</taxon>
        <taxon>Bacillati</taxon>
        <taxon>Cyanobacteriota</taxon>
        <taxon>Cyanophyceae</taxon>
        <taxon>Nostocales</taxon>
        <taxon>Tolypothrichaceae</taxon>
        <taxon>Tolypothrix</taxon>
    </lineage>
</organism>
<dbReference type="Pfam" id="PF00648">
    <property type="entry name" value="Peptidase_C2"/>
    <property type="match status" value="1"/>
</dbReference>
<gene>
    <name evidence="8" type="ORF">DA73_0243715</name>
    <name evidence="7" type="ORF">DA73_0400026225</name>
</gene>
<protein>
    <submittedName>
        <fullName evidence="8">Peptidase</fullName>
    </submittedName>
</protein>
<evidence type="ECO:0000256" key="1">
    <source>
        <dbReference type="ARBA" id="ARBA00007623"/>
    </source>
</evidence>
<dbReference type="Gene3D" id="2.60.120.380">
    <property type="match status" value="1"/>
</dbReference>
<keyword evidence="2 5" id="KW-0645">Protease</keyword>
<dbReference type="InterPro" id="IPR001300">
    <property type="entry name" value="Peptidase_C2_calpain_cat"/>
</dbReference>
<reference evidence="8" key="1">
    <citation type="journal article" date="2015" name="Genome Announc.">
        <title>Draft Genome Sequence of Tolypothrix boutellei Strain VB521301.</title>
        <authorList>
            <person name="Chandrababunaidu M.M."/>
            <person name="Singh D."/>
            <person name="Sen D."/>
            <person name="Bhan S."/>
            <person name="Das S."/>
            <person name="Gupta A."/>
            <person name="Adhikary S.P."/>
            <person name="Tripathy S."/>
        </authorList>
    </citation>
    <scope>NUCLEOTIDE SEQUENCE</scope>
    <source>
        <strain evidence="8">VB521301</strain>
    </source>
</reference>
<accession>A0A0C1R747</accession>
<dbReference type="PANTHER" id="PTHR10183">
    <property type="entry name" value="CALPAIN"/>
    <property type="match status" value="1"/>
</dbReference>
<dbReference type="Proteomes" id="UP000029738">
    <property type="component" value="Unassembled WGS sequence"/>
</dbReference>
<keyword evidence="3 5" id="KW-0378">Hydrolase</keyword>
<feature type="active site" evidence="5">
    <location>
        <position position="371"/>
    </location>
</feature>
<dbReference type="SMART" id="SM00230">
    <property type="entry name" value="CysPc"/>
    <property type="match status" value="1"/>
</dbReference>
<comment type="similarity">
    <text evidence="1">Belongs to the peptidase C2 family.</text>
</comment>
<keyword evidence="9" id="KW-1185">Reference proteome</keyword>
<dbReference type="OrthoDB" id="7325981at2"/>
<feature type="active site" evidence="5">
    <location>
        <position position="546"/>
    </location>
</feature>
<dbReference type="Gene3D" id="2.60.40.10">
    <property type="entry name" value="Immunoglobulins"/>
    <property type="match status" value="1"/>
</dbReference>
<dbReference type="InterPro" id="IPR038765">
    <property type="entry name" value="Papain-like_cys_pep_sf"/>
</dbReference>
<sequence length="578" mass="63019">MQNNFTSHSLNTSLSINITATPQTFAGSLGRRNSDDCYSFSLSGRSSLSLSLDGLSADADLQLLDSNGSIIAGSHNRHNTVESLGITVGAGTYYIEVSRIGIANTPYNLKAFTNEAPQSLQFNTYKSSYEAGESVNLSNTRVFDANGANDIVRVDFWLQKDGSNWQDISDAVQFNVDSADSRYGSFTYSLNSLSSGNYQLQAKAYDKLGASTQTTQTIFKVGAALDWFDQNIQDEVIRSAARSRFSDGWLDRNELISILRESKDGNVVDATELADLRTLISNTSYIKTSEDVRVLSNKVVNNDTANQKYQGSSLGNLVAGSSSVQLENLINKWFYGSDRPQTSYTYQYASGSLFQNGINYGDIKQGSMNDCYFLAGLASTASRTPNTIENMFIDNGDNTFTVRFWRNGVADYVTVDRYLPTDASGAFVYASKGSHYSNTGNELWVTFAEKAYAQLNESGWIFQDNTNTYEGIGKGGYMSDAFAQITGKKSALGKAIDCNSIVNAFNSGQLIGLGSKTTGVAGHIVAGHAYSVIGYNSSTQKFTLFNPWGINTSSSKPGVIEVSWSEVQSNFSYWDTTV</sequence>
<evidence type="ECO:0000256" key="3">
    <source>
        <dbReference type="ARBA" id="ARBA00022801"/>
    </source>
</evidence>
<evidence type="ECO:0000313" key="8">
    <source>
        <dbReference type="EMBL" id="KIE08175.1"/>
    </source>
</evidence>
<evidence type="ECO:0000259" key="6">
    <source>
        <dbReference type="PROSITE" id="PS50203"/>
    </source>
</evidence>
<dbReference type="InterPro" id="IPR007280">
    <property type="entry name" value="Peptidase_C_arc/bac"/>
</dbReference>
<dbReference type="RefSeq" id="WP_038100949.1">
    <property type="nucleotide sequence ID" value="NZ_JHEG04000001.1"/>
</dbReference>
<dbReference type="AlphaFoldDB" id="A0A0C1R747"/>
<keyword evidence="4 5" id="KW-0788">Thiol protease</keyword>
<feature type="domain" description="Calpain catalytic" evidence="6">
    <location>
        <begin position="339"/>
        <end position="578"/>
    </location>
</feature>
<dbReference type="Pfam" id="PF04151">
    <property type="entry name" value="PPC"/>
    <property type="match status" value="1"/>
</dbReference>
<dbReference type="InterPro" id="IPR022684">
    <property type="entry name" value="Calpain_cysteine_protease"/>
</dbReference>
<dbReference type="EMBL" id="JHEG04000001">
    <property type="protein sequence ID" value="KAF3888584.1"/>
    <property type="molecule type" value="Genomic_DNA"/>
</dbReference>
<comment type="caution">
    <text evidence="8">The sequence shown here is derived from an EMBL/GenBank/DDBJ whole genome shotgun (WGS) entry which is preliminary data.</text>
</comment>
<dbReference type="PROSITE" id="PS50203">
    <property type="entry name" value="CALPAIN_CAT"/>
    <property type="match status" value="1"/>
</dbReference>
<reference evidence="7" key="2">
    <citation type="submission" date="2019-11" db="EMBL/GenBank/DDBJ databases">
        <title>Improved Assembly of Tolypothrix boutellei genome.</title>
        <authorList>
            <person name="Sarangi A.N."/>
            <person name="Mukherjee M."/>
            <person name="Ghosh S."/>
            <person name="Singh D."/>
            <person name="Das A."/>
            <person name="Kant S."/>
            <person name="Prusty A."/>
            <person name="Tripathy S."/>
        </authorList>
    </citation>
    <scope>NUCLEOTIDE SEQUENCE</scope>
    <source>
        <strain evidence="7">VB521301</strain>
    </source>
</reference>
<evidence type="ECO:0000256" key="4">
    <source>
        <dbReference type="ARBA" id="ARBA00022807"/>
    </source>
</evidence>
<evidence type="ECO:0000256" key="2">
    <source>
        <dbReference type="ARBA" id="ARBA00022670"/>
    </source>
</evidence>
<feature type="active site" evidence="5">
    <location>
        <position position="528"/>
    </location>
</feature>
<dbReference type="InterPro" id="IPR013783">
    <property type="entry name" value="Ig-like_fold"/>
</dbReference>
<evidence type="ECO:0000313" key="7">
    <source>
        <dbReference type="EMBL" id="KAF3888584.1"/>
    </source>
</evidence>
<name>A0A0C1R747_9CYAN</name>
<dbReference type="STRING" id="1479485.DA73_0243715"/>
<evidence type="ECO:0000256" key="5">
    <source>
        <dbReference type="PROSITE-ProRule" id="PRU00239"/>
    </source>
</evidence>
<dbReference type="GO" id="GO:0006508">
    <property type="term" value="P:proteolysis"/>
    <property type="evidence" value="ECO:0007669"/>
    <property type="project" value="UniProtKB-KW"/>
</dbReference>
<dbReference type="SUPFAM" id="SSF54001">
    <property type="entry name" value="Cysteine proteinases"/>
    <property type="match status" value="1"/>
</dbReference>
<dbReference type="GO" id="GO:0004198">
    <property type="term" value="F:calcium-dependent cysteine-type endopeptidase activity"/>
    <property type="evidence" value="ECO:0007669"/>
    <property type="project" value="InterPro"/>
</dbReference>
<evidence type="ECO:0000313" key="9">
    <source>
        <dbReference type="Proteomes" id="UP000029738"/>
    </source>
</evidence>
<dbReference type="PANTHER" id="PTHR10183:SF379">
    <property type="entry name" value="CALPAIN-5"/>
    <property type="match status" value="1"/>
</dbReference>
<dbReference type="EMBL" id="JHEG02000059">
    <property type="protein sequence ID" value="KIE08175.1"/>
    <property type="molecule type" value="Genomic_DNA"/>
</dbReference>